<keyword evidence="2" id="KW-1185">Reference proteome</keyword>
<evidence type="ECO:0000313" key="1">
    <source>
        <dbReference type="EMBL" id="GEP53451.1"/>
    </source>
</evidence>
<dbReference type="Proteomes" id="UP000321058">
    <property type="component" value="Unassembled WGS sequence"/>
</dbReference>
<dbReference type="InterPro" id="IPR009297">
    <property type="entry name" value="DUF952"/>
</dbReference>
<dbReference type="PANTHER" id="PTHR34129:SF1">
    <property type="entry name" value="DUF952 DOMAIN-CONTAINING PROTEIN"/>
    <property type="match status" value="1"/>
</dbReference>
<dbReference type="EMBL" id="BKAJ01000011">
    <property type="protein sequence ID" value="GEP53451.1"/>
    <property type="molecule type" value="Genomic_DNA"/>
</dbReference>
<dbReference type="Pfam" id="PF06108">
    <property type="entry name" value="DUF952"/>
    <property type="match status" value="1"/>
</dbReference>
<sequence>MLGMTEQEAGGPEDHDMTTVYKIIAADLWQAAEDNGVFAGAGIDLNDGFIDLSTGAQARRTAQLYFAGQDNLVLVAADGARLGDALKYEPSRDGDLFPHLYGPLPLAAVLSVRRLPLGRDGNHIFPDDVT</sequence>
<accession>A0A512N4A0</accession>
<reference evidence="1 2" key="1">
    <citation type="submission" date="2019-07" db="EMBL/GenBank/DDBJ databases">
        <title>Whole genome shotgun sequence of Reyranella soli NBRC 108950.</title>
        <authorList>
            <person name="Hosoyama A."/>
            <person name="Uohara A."/>
            <person name="Ohji S."/>
            <person name="Ichikawa N."/>
        </authorList>
    </citation>
    <scope>NUCLEOTIDE SEQUENCE [LARGE SCALE GENOMIC DNA]</scope>
    <source>
        <strain evidence="1 2">NBRC 108950</strain>
    </source>
</reference>
<gene>
    <name evidence="1" type="ORF">RSO01_06170</name>
</gene>
<dbReference type="Gene3D" id="3.20.170.20">
    <property type="entry name" value="Protein of unknown function DUF952"/>
    <property type="match status" value="1"/>
</dbReference>
<organism evidence="1 2">
    <name type="scientific">Reyranella soli</name>
    <dbReference type="NCBI Taxonomy" id="1230389"/>
    <lineage>
        <taxon>Bacteria</taxon>
        <taxon>Pseudomonadati</taxon>
        <taxon>Pseudomonadota</taxon>
        <taxon>Alphaproteobacteria</taxon>
        <taxon>Hyphomicrobiales</taxon>
        <taxon>Reyranellaceae</taxon>
        <taxon>Reyranella</taxon>
    </lineage>
</organism>
<protein>
    <recommendedName>
        <fullName evidence="3">DUF952 domain-containing protein</fullName>
    </recommendedName>
</protein>
<dbReference type="AlphaFoldDB" id="A0A512N4A0"/>
<dbReference type="SUPFAM" id="SSF56399">
    <property type="entry name" value="ADP-ribosylation"/>
    <property type="match status" value="1"/>
</dbReference>
<dbReference type="PANTHER" id="PTHR34129">
    <property type="entry name" value="BLR1139 PROTEIN"/>
    <property type="match status" value="1"/>
</dbReference>
<proteinExistence type="predicted"/>
<comment type="caution">
    <text evidence="1">The sequence shown here is derived from an EMBL/GenBank/DDBJ whole genome shotgun (WGS) entry which is preliminary data.</text>
</comment>
<evidence type="ECO:0008006" key="3">
    <source>
        <dbReference type="Google" id="ProtNLM"/>
    </source>
</evidence>
<name>A0A512N4A0_9HYPH</name>
<evidence type="ECO:0000313" key="2">
    <source>
        <dbReference type="Proteomes" id="UP000321058"/>
    </source>
</evidence>